<comment type="caution">
    <text evidence="1">The sequence shown here is derived from an EMBL/GenBank/DDBJ whole genome shotgun (WGS) entry which is preliminary data.</text>
</comment>
<sequence length="227" mass="26235">MGTNGEFFYPTLQEFPQPSMPSQYAYGTRMEYSSTPEEQGFSNQYFDAFHDFEEPEEQIRYVNDDDLQQMLRGFVDEIDEKGYQMLKKLFSKVEKDVPFERVFRETLQDYRGRPVSDMFEKFLSKLNPGPVNDPASMDRGLDRYSEDLKHKLDRFKAHEAKEAMGRAGPIRPTVTSINIEEGAESSDSVAEKVKENKKRKGVVVVVIDTPERSKNNQITISANKFEV</sequence>
<protein>
    <submittedName>
        <fullName evidence="1">Uncharacterized protein</fullName>
    </submittedName>
</protein>
<gene>
    <name evidence="1" type="ORF">Fot_36426</name>
</gene>
<evidence type="ECO:0000313" key="1">
    <source>
        <dbReference type="EMBL" id="KAL2502578.1"/>
    </source>
</evidence>
<keyword evidence="2" id="KW-1185">Reference proteome</keyword>
<proteinExistence type="predicted"/>
<reference evidence="2" key="1">
    <citation type="submission" date="2024-07" db="EMBL/GenBank/DDBJ databases">
        <title>Two chromosome-level genome assemblies of Korean endemic species Abeliophyllum distichum and Forsythia ovata (Oleaceae).</title>
        <authorList>
            <person name="Jang H."/>
        </authorList>
    </citation>
    <scope>NUCLEOTIDE SEQUENCE [LARGE SCALE GENOMIC DNA]</scope>
</reference>
<evidence type="ECO:0000313" key="2">
    <source>
        <dbReference type="Proteomes" id="UP001604277"/>
    </source>
</evidence>
<name>A0ABD1SPD7_9LAMI</name>
<dbReference type="Proteomes" id="UP001604277">
    <property type="component" value="Unassembled WGS sequence"/>
</dbReference>
<organism evidence="1 2">
    <name type="scientific">Forsythia ovata</name>
    <dbReference type="NCBI Taxonomy" id="205694"/>
    <lineage>
        <taxon>Eukaryota</taxon>
        <taxon>Viridiplantae</taxon>
        <taxon>Streptophyta</taxon>
        <taxon>Embryophyta</taxon>
        <taxon>Tracheophyta</taxon>
        <taxon>Spermatophyta</taxon>
        <taxon>Magnoliopsida</taxon>
        <taxon>eudicotyledons</taxon>
        <taxon>Gunneridae</taxon>
        <taxon>Pentapetalae</taxon>
        <taxon>asterids</taxon>
        <taxon>lamiids</taxon>
        <taxon>Lamiales</taxon>
        <taxon>Oleaceae</taxon>
        <taxon>Forsythieae</taxon>
        <taxon>Forsythia</taxon>
    </lineage>
</organism>
<dbReference type="AlphaFoldDB" id="A0ABD1SPD7"/>
<dbReference type="EMBL" id="JBFOLJ010000010">
    <property type="protein sequence ID" value="KAL2502578.1"/>
    <property type="molecule type" value="Genomic_DNA"/>
</dbReference>
<accession>A0ABD1SPD7</accession>